<proteinExistence type="predicted"/>
<dbReference type="EMBL" id="KI394358">
    <property type="protein sequence ID" value="ERN03364.1"/>
    <property type="molecule type" value="Genomic_DNA"/>
</dbReference>
<evidence type="ECO:0000313" key="3">
    <source>
        <dbReference type="Proteomes" id="UP000017836"/>
    </source>
</evidence>
<dbReference type="SUPFAM" id="SSF46785">
    <property type="entry name" value="Winged helix' DNA-binding domain"/>
    <property type="match status" value="1"/>
</dbReference>
<name>W1P6R5_AMBTC</name>
<protein>
    <recommendedName>
        <fullName evidence="1">O-methyltransferase dimerisation domain-containing protein</fullName>
    </recommendedName>
</protein>
<dbReference type="GO" id="GO:0046983">
    <property type="term" value="F:protein dimerization activity"/>
    <property type="evidence" value="ECO:0007669"/>
    <property type="project" value="InterPro"/>
</dbReference>
<dbReference type="InterPro" id="IPR036390">
    <property type="entry name" value="WH_DNA-bd_sf"/>
</dbReference>
<dbReference type="Gene3D" id="1.10.10.10">
    <property type="entry name" value="Winged helix-like DNA-binding domain superfamily/Winged helix DNA-binding domain"/>
    <property type="match status" value="1"/>
</dbReference>
<reference evidence="3" key="1">
    <citation type="journal article" date="2013" name="Science">
        <title>The Amborella genome and the evolution of flowering plants.</title>
        <authorList>
            <consortium name="Amborella Genome Project"/>
        </authorList>
    </citation>
    <scope>NUCLEOTIDE SEQUENCE [LARGE SCALE GENOMIC DNA]</scope>
</reference>
<gene>
    <name evidence="2" type="ORF">AMTR_s00003p00247330</name>
</gene>
<dbReference type="HOGENOM" id="CLU_2708094_0_0_1"/>
<dbReference type="Gramene" id="ERN03364">
    <property type="protein sequence ID" value="ERN03364"/>
    <property type="gene ID" value="AMTR_s00003p00247330"/>
</dbReference>
<dbReference type="AlphaFoldDB" id="W1P6R5"/>
<keyword evidence="3" id="KW-1185">Reference proteome</keyword>
<evidence type="ECO:0000259" key="1">
    <source>
        <dbReference type="Pfam" id="PF08100"/>
    </source>
</evidence>
<feature type="domain" description="O-methyltransferase dimerisation" evidence="1">
    <location>
        <begin position="15"/>
        <end position="57"/>
    </location>
</feature>
<dbReference type="Pfam" id="PF08100">
    <property type="entry name" value="Dimerisation"/>
    <property type="match status" value="1"/>
</dbReference>
<evidence type="ECO:0000313" key="2">
    <source>
        <dbReference type="EMBL" id="ERN03364.1"/>
    </source>
</evidence>
<organism evidence="2 3">
    <name type="scientific">Amborella trichopoda</name>
    <dbReference type="NCBI Taxonomy" id="13333"/>
    <lineage>
        <taxon>Eukaryota</taxon>
        <taxon>Viridiplantae</taxon>
        <taxon>Streptophyta</taxon>
        <taxon>Embryophyta</taxon>
        <taxon>Tracheophyta</taxon>
        <taxon>Spermatophyta</taxon>
        <taxon>Magnoliopsida</taxon>
        <taxon>Amborellales</taxon>
        <taxon>Amborellaceae</taxon>
        <taxon>Amborella</taxon>
    </lineage>
</organism>
<dbReference type="Proteomes" id="UP000017836">
    <property type="component" value="Unassembled WGS sequence"/>
</dbReference>
<dbReference type="InterPro" id="IPR012967">
    <property type="entry name" value="COMT_dimerisation"/>
</dbReference>
<sequence length="73" mass="7941">MNIQDEEVEGQAEFWQLTLAFIDSLVLRCAVELGITDLIKANNGEPVTLTQIVASLMSPPPDTIAVTNHALPH</sequence>
<dbReference type="InterPro" id="IPR036388">
    <property type="entry name" value="WH-like_DNA-bd_sf"/>
</dbReference>
<accession>W1P6R5</accession>